<keyword evidence="3 5" id="KW-0456">Lyase</keyword>
<dbReference type="Pfam" id="PF04115">
    <property type="entry name" value="Ureidogly_lyase"/>
    <property type="match status" value="1"/>
</dbReference>
<dbReference type="Gene3D" id="2.60.120.480">
    <property type="entry name" value="Ureidoglycolate hydrolase"/>
    <property type="match status" value="1"/>
</dbReference>
<dbReference type="OrthoDB" id="9804602at2"/>
<comment type="subunit">
    <text evidence="1">Homodimer.</text>
</comment>
<dbReference type="RefSeq" id="WP_138620768.1">
    <property type="nucleotide sequence ID" value="NZ_SZVP01000002.1"/>
</dbReference>
<proteinExistence type="predicted"/>
<protein>
    <submittedName>
        <fullName evidence="5">Ureidoglycolate lyase</fullName>
    </submittedName>
</protein>
<reference evidence="5 6" key="1">
    <citation type="submission" date="2019-05" db="EMBL/GenBank/DDBJ databases">
        <title>Colwellia ponticola sp. nov., isolated from seawater.</title>
        <authorList>
            <person name="Yoon J.-H."/>
        </authorList>
    </citation>
    <scope>NUCLEOTIDE SEQUENCE [LARGE SCALE GENOMIC DNA]</scope>
    <source>
        <strain evidence="5 6">OISW-25</strain>
    </source>
</reference>
<comment type="caution">
    <text evidence="5">The sequence shown here is derived from an EMBL/GenBank/DDBJ whole genome shotgun (WGS) entry which is preliminary data.</text>
</comment>
<dbReference type="GO" id="GO:0050385">
    <property type="term" value="F:ureidoglycolate lyase activity"/>
    <property type="evidence" value="ECO:0007669"/>
    <property type="project" value="UniProtKB-EC"/>
</dbReference>
<dbReference type="GO" id="GO:0006144">
    <property type="term" value="P:purine nucleobase metabolic process"/>
    <property type="evidence" value="ECO:0007669"/>
    <property type="project" value="UniProtKB-KW"/>
</dbReference>
<dbReference type="InterPro" id="IPR007247">
    <property type="entry name" value="Ureidogly_lyase"/>
</dbReference>
<evidence type="ECO:0000256" key="4">
    <source>
        <dbReference type="ARBA" id="ARBA00047684"/>
    </source>
</evidence>
<evidence type="ECO:0000256" key="2">
    <source>
        <dbReference type="ARBA" id="ARBA00022631"/>
    </source>
</evidence>
<dbReference type="InterPro" id="IPR024060">
    <property type="entry name" value="Ureidoglycolate_lyase_dom_sf"/>
</dbReference>
<keyword evidence="6" id="KW-1185">Reference proteome</keyword>
<dbReference type="GO" id="GO:0000256">
    <property type="term" value="P:allantoin catabolic process"/>
    <property type="evidence" value="ECO:0007669"/>
    <property type="project" value="InterPro"/>
</dbReference>
<evidence type="ECO:0000313" key="6">
    <source>
        <dbReference type="Proteomes" id="UP000307702"/>
    </source>
</evidence>
<dbReference type="SUPFAM" id="SSF51182">
    <property type="entry name" value="RmlC-like cupins"/>
    <property type="match status" value="1"/>
</dbReference>
<dbReference type="CDD" id="cd20298">
    <property type="entry name" value="cupin_UAH"/>
    <property type="match status" value="1"/>
</dbReference>
<dbReference type="EMBL" id="SZVP01000002">
    <property type="protein sequence ID" value="TMM46998.1"/>
    <property type="molecule type" value="Genomic_DNA"/>
</dbReference>
<dbReference type="InterPro" id="IPR047233">
    <property type="entry name" value="UAH_cupin"/>
</dbReference>
<dbReference type="InterPro" id="IPR011051">
    <property type="entry name" value="RmlC_Cupin_sf"/>
</dbReference>
<name>A0A8H2PN14_9GAMM</name>
<dbReference type="AlphaFoldDB" id="A0A8H2PN14"/>
<evidence type="ECO:0000256" key="1">
    <source>
        <dbReference type="ARBA" id="ARBA00011738"/>
    </source>
</evidence>
<dbReference type="Proteomes" id="UP000307702">
    <property type="component" value="Unassembled WGS sequence"/>
</dbReference>
<evidence type="ECO:0000313" key="5">
    <source>
        <dbReference type="EMBL" id="TMM46998.1"/>
    </source>
</evidence>
<evidence type="ECO:0000256" key="3">
    <source>
        <dbReference type="ARBA" id="ARBA00023239"/>
    </source>
</evidence>
<keyword evidence="2" id="KW-0659">Purine metabolism</keyword>
<gene>
    <name evidence="5" type="ORF">FCS21_04335</name>
</gene>
<sequence length="169" mass="18727">MKPLKLVAQPLTKEAFTQFGDVIEVDNATHFSINEGGVERYHDLADVQIDVESGGKAIISYFKINEAKTFPHSFNLIERHPKASQAFIPMFDAPVVIVVAPKGETVTGADLKAFVTNGKQGFNFHTGVWHMPLVSEVKDRLFVVVDRSGPGDNCDEYIIENETIELILP</sequence>
<organism evidence="5 6">
    <name type="scientific">Colwellia ponticola</name>
    <dbReference type="NCBI Taxonomy" id="2304625"/>
    <lineage>
        <taxon>Bacteria</taxon>
        <taxon>Pseudomonadati</taxon>
        <taxon>Pseudomonadota</taxon>
        <taxon>Gammaproteobacteria</taxon>
        <taxon>Alteromonadales</taxon>
        <taxon>Colwelliaceae</taxon>
        <taxon>Colwellia</taxon>
    </lineage>
</organism>
<dbReference type="GO" id="GO:0004848">
    <property type="term" value="F:ureidoglycolate hydrolase activity"/>
    <property type="evidence" value="ECO:0007669"/>
    <property type="project" value="InterPro"/>
</dbReference>
<comment type="catalytic activity">
    <reaction evidence="4">
        <text>(S)-ureidoglycolate = urea + glyoxylate</text>
        <dbReference type="Rhea" id="RHEA:11304"/>
        <dbReference type="ChEBI" id="CHEBI:16199"/>
        <dbReference type="ChEBI" id="CHEBI:36655"/>
        <dbReference type="ChEBI" id="CHEBI:57296"/>
        <dbReference type="EC" id="4.3.2.3"/>
    </reaction>
</comment>
<dbReference type="PIRSF" id="PIRSF017306">
    <property type="entry name" value="Ureidogly_hydro"/>
    <property type="match status" value="1"/>
</dbReference>
<dbReference type="PANTHER" id="PTHR21221">
    <property type="entry name" value="UREIDOGLYCOLATE HYDROLASE"/>
    <property type="match status" value="1"/>
</dbReference>
<accession>A0A8H2PN14</accession>
<dbReference type="PANTHER" id="PTHR21221:SF1">
    <property type="entry name" value="UREIDOGLYCOLATE LYASE"/>
    <property type="match status" value="1"/>
</dbReference>